<dbReference type="EMBL" id="NMUF01000007">
    <property type="protein sequence ID" value="RFA99331.1"/>
    <property type="molecule type" value="Genomic_DNA"/>
</dbReference>
<evidence type="ECO:0000256" key="2">
    <source>
        <dbReference type="ARBA" id="ARBA00022448"/>
    </source>
</evidence>
<dbReference type="GO" id="GO:0055085">
    <property type="term" value="P:transmembrane transport"/>
    <property type="evidence" value="ECO:0007669"/>
    <property type="project" value="InterPro"/>
</dbReference>
<dbReference type="PANTHER" id="PTHR30043:SF1">
    <property type="entry name" value="ABC TRANSPORT SYSTEM PERMEASE PROTEIN P69"/>
    <property type="match status" value="1"/>
</dbReference>
<comment type="subcellular location">
    <subcellularLocation>
        <location evidence="1 7">Cell membrane</location>
        <topology evidence="1 7">Multi-pass membrane protein</topology>
    </subcellularLocation>
</comment>
<dbReference type="InterPro" id="IPR000515">
    <property type="entry name" value="MetI-like"/>
</dbReference>
<dbReference type="PANTHER" id="PTHR30043">
    <property type="entry name" value="PHOSPHONATES TRANSPORT SYSTEM PERMEASE PROTEIN"/>
    <property type="match status" value="1"/>
</dbReference>
<dbReference type="PROSITE" id="PS50928">
    <property type="entry name" value="ABC_TM1"/>
    <property type="match status" value="1"/>
</dbReference>
<evidence type="ECO:0000256" key="4">
    <source>
        <dbReference type="ARBA" id="ARBA00022692"/>
    </source>
</evidence>
<feature type="transmembrane region" description="Helical" evidence="7">
    <location>
        <begin position="188"/>
        <end position="208"/>
    </location>
</feature>
<sequence length="243" mass="26684">MVIPLLAALVIISAFLLGFHQVNWSRAMSNLITWISEGGFNTDVVAEGLYALLDTMYISAFATAAGTLIAFPLAALSTPSIAPAPIASVMRMFTSLIRTVPSLLYAVIGVIMVGPGPVAGALALTIYTTGYLAKLFYETFENVDKEFLDVMRTFTRSLPLLAHLVYLKLRKQFITNIMFVFEYNLRTAAVIGFVGAGGIGYYISQYISLLRYDAVFTLVLLTFLFVGVIDIISYIFRKKVLKG</sequence>
<keyword evidence="2 7" id="KW-0813">Transport</keyword>
<evidence type="ECO:0000259" key="8">
    <source>
        <dbReference type="PROSITE" id="PS50928"/>
    </source>
</evidence>
<keyword evidence="4 7" id="KW-0812">Transmembrane</keyword>
<reference evidence="11 12" key="1">
    <citation type="submission" date="2017-07" db="EMBL/GenBank/DDBJ databases">
        <title>Draft genome sequence of aerobic hyperthermophilic archaea, Pyrobaculum aerophilum YKB31 and YKB32.</title>
        <authorList>
            <person name="Mochizuki T."/>
            <person name="Berliner A.J."/>
            <person name="Yoshida-Takashima Y."/>
            <person name="Takaki Y."/>
            <person name="Nunoura T."/>
            <person name="Takai K."/>
        </authorList>
    </citation>
    <scope>NUCLEOTIDE SEQUENCE [LARGE SCALE GENOMIC DNA]</scope>
    <source>
        <strain evidence="9 12">YKB31</strain>
        <strain evidence="10 11">YKB32</strain>
    </source>
</reference>
<dbReference type="InterPro" id="IPR035906">
    <property type="entry name" value="MetI-like_sf"/>
</dbReference>
<dbReference type="GO" id="GO:0005886">
    <property type="term" value="C:plasma membrane"/>
    <property type="evidence" value="ECO:0007669"/>
    <property type="project" value="UniProtKB-SubCell"/>
</dbReference>
<dbReference type="OrthoDB" id="338493at2157"/>
<organism evidence="9 12">
    <name type="scientific">Pyrobaculum aerophilum</name>
    <dbReference type="NCBI Taxonomy" id="13773"/>
    <lineage>
        <taxon>Archaea</taxon>
        <taxon>Thermoproteota</taxon>
        <taxon>Thermoprotei</taxon>
        <taxon>Thermoproteales</taxon>
        <taxon>Thermoproteaceae</taxon>
        <taxon>Pyrobaculum</taxon>
    </lineage>
</organism>
<evidence type="ECO:0000256" key="6">
    <source>
        <dbReference type="ARBA" id="ARBA00023136"/>
    </source>
</evidence>
<gene>
    <name evidence="9" type="ORF">CGL51_02735</name>
    <name evidence="10" type="ORF">CGL52_03920</name>
</gene>
<comment type="similarity">
    <text evidence="7">Belongs to the binding-protein-dependent transport system permease family.</text>
</comment>
<feature type="transmembrane region" description="Helical" evidence="7">
    <location>
        <begin position="57"/>
        <end position="82"/>
    </location>
</feature>
<dbReference type="AlphaFoldDB" id="A0A371R263"/>
<name>A0A371R263_9CREN</name>
<accession>A0A371R263</accession>
<dbReference type="RefSeq" id="WP_116420600.1">
    <property type="nucleotide sequence ID" value="NZ_NMUE01000005.1"/>
</dbReference>
<evidence type="ECO:0000313" key="12">
    <source>
        <dbReference type="Proteomes" id="UP000257123"/>
    </source>
</evidence>
<evidence type="ECO:0000313" key="9">
    <source>
        <dbReference type="EMBL" id="RFA97576.1"/>
    </source>
</evidence>
<feature type="transmembrane region" description="Helical" evidence="7">
    <location>
        <begin position="147"/>
        <end position="167"/>
    </location>
</feature>
<dbReference type="SUPFAM" id="SSF161098">
    <property type="entry name" value="MetI-like"/>
    <property type="match status" value="1"/>
</dbReference>
<dbReference type="EMBL" id="NMUE01000005">
    <property type="protein sequence ID" value="RFA97576.1"/>
    <property type="molecule type" value="Genomic_DNA"/>
</dbReference>
<feature type="transmembrane region" description="Helical" evidence="7">
    <location>
        <begin position="214"/>
        <end position="236"/>
    </location>
</feature>
<keyword evidence="3" id="KW-1003">Cell membrane</keyword>
<evidence type="ECO:0000256" key="5">
    <source>
        <dbReference type="ARBA" id="ARBA00022989"/>
    </source>
</evidence>
<dbReference type="Proteomes" id="UP000257123">
    <property type="component" value="Unassembled WGS sequence"/>
</dbReference>
<protein>
    <submittedName>
        <fullName evidence="9">Transporter</fullName>
    </submittedName>
</protein>
<evidence type="ECO:0000256" key="1">
    <source>
        <dbReference type="ARBA" id="ARBA00004651"/>
    </source>
</evidence>
<feature type="transmembrane region" description="Helical" evidence="7">
    <location>
        <begin position="103"/>
        <end position="127"/>
    </location>
</feature>
<dbReference type="Proteomes" id="UP000256877">
    <property type="component" value="Unassembled WGS sequence"/>
</dbReference>
<dbReference type="Pfam" id="PF00528">
    <property type="entry name" value="BPD_transp_1"/>
    <property type="match status" value="1"/>
</dbReference>
<evidence type="ECO:0000313" key="11">
    <source>
        <dbReference type="Proteomes" id="UP000256877"/>
    </source>
</evidence>
<feature type="domain" description="ABC transmembrane type-1" evidence="8">
    <location>
        <begin position="52"/>
        <end position="233"/>
    </location>
</feature>
<evidence type="ECO:0000313" key="10">
    <source>
        <dbReference type="EMBL" id="RFA99331.1"/>
    </source>
</evidence>
<comment type="caution">
    <text evidence="9">The sequence shown here is derived from an EMBL/GenBank/DDBJ whole genome shotgun (WGS) entry which is preliminary data.</text>
</comment>
<proteinExistence type="inferred from homology"/>
<keyword evidence="6 7" id="KW-0472">Membrane</keyword>
<evidence type="ECO:0000256" key="7">
    <source>
        <dbReference type="RuleBase" id="RU363032"/>
    </source>
</evidence>
<evidence type="ECO:0000256" key="3">
    <source>
        <dbReference type="ARBA" id="ARBA00022475"/>
    </source>
</evidence>
<dbReference type="Gene3D" id="1.10.3720.10">
    <property type="entry name" value="MetI-like"/>
    <property type="match status" value="1"/>
</dbReference>
<keyword evidence="5 7" id="KW-1133">Transmembrane helix</keyword>